<dbReference type="PANTHER" id="PTHR30217">
    <property type="entry name" value="PEPTIDASE U32 FAMILY"/>
    <property type="match status" value="1"/>
</dbReference>
<evidence type="ECO:0000256" key="2">
    <source>
        <dbReference type="ARBA" id="ARBA00022801"/>
    </source>
</evidence>
<dbReference type="GO" id="GO:0006508">
    <property type="term" value="P:proteolysis"/>
    <property type="evidence" value="ECO:0007669"/>
    <property type="project" value="UniProtKB-KW"/>
</dbReference>
<evidence type="ECO:0000256" key="1">
    <source>
        <dbReference type="ARBA" id="ARBA00022670"/>
    </source>
</evidence>
<dbReference type="EMBL" id="DWXZ01000223">
    <property type="protein sequence ID" value="HJB38504.1"/>
    <property type="molecule type" value="Genomic_DNA"/>
</dbReference>
<comment type="caution">
    <text evidence="4">The sequence shown here is derived from an EMBL/GenBank/DDBJ whole genome shotgun (WGS) entry which is preliminary data.</text>
</comment>
<dbReference type="InterPro" id="IPR011060">
    <property type="entry name" value="RibuloseP-bd_barrel"/>
</dbReference>
<dbReference type="InterPro" id="IPR001539">
    <property type="entry name" value="Peptidase_U32"/>
</dbReference>
<dbReference type="GO" id="GO:0008233">
    <property type="term" value="F:peptidase activity"/>
    <property type="evidence" value="ECO:0007669"/>
    <property type="project" value="UniProtKB-KW"/>
</dbReference>
<dbReference type="PANTHER" id="PTHR30217:SF6">
    <property type="entry name" value="TRNA HYDROXYLATION PROTEIN P"/>
    <property type="match status" value="1"/>
</dbReference>
<organism evidence="4 5">
    <name type="scientific">Candidatus Acutalibacter ornithocaccae</name>
    <dbReference type="NCBI Taxonomy" id="2838416"/>
    <lineage>
        <taxon>Bacteria</taxon>
        <taxon>Bacillati</taxon>
        <taxon>Bacillota</taxon>
        <taxon>Clostridia</taxon>
        <taxon>Eubacteriales</taxon>
        <taxon>Acutalibacteraceae</taxon>
        <taxon>Acutalibacter</taxon>
    </lineage>
</organism>
<dbReference type="Proteomes" id="UP000824214">
    <property type="component" value="Unassembled WGS sequence"/>
</dbReference>
<protein>
    <submittedName>
        <fullName evidence="4">U32 family peptidase</fullName>
    </submittedName>
</protein>
<reference evidence="4" key="2">
    <citation type="submission" date="2021-04" db="EMBL/GenBank/DDBJ databases">
        <authorList>
            <person name="Gilroy R."/>
        </authorList>
    </citation>
    <scope>NUCLEOTIDE SEQUENCE</scope>
    <source>
        <strain evidence="4">ChiBcolR8-3208</strain>
    </source>
</reference>
<comment type="similarity">
    <text evidence="3">Belongs to the peptidase U32 family.</text>
</comment>
<keyword evidence="2" id="KW-0378">Hydrolase</keyword>
<keyword evidence="1" id="KW-0645">Protease</keyword>
<sequence length="184" mass="19753">MNGVKPELLAPAGDRERLEAAVRYGADAVYLAGKSFGMRSAPANFGPEELAQAVDFCHQRGVKVYVTCNTLPRNQEFEELPGFLTACQEAGVDAFIISDLGVLALAGKVAPQVERHISTQTGIVNFAAAQVCWELGAKRVVLAREVPLSEIQGIRENTDPGLELEAFVHGAMCMSFSGRCVISN</sequence>
<proteinExistence type="inferred from homology"/>
<feature type="non-terminal residue" evidence="4">
    <location>
        <position position="184"/>
    </location>
</feature>
<dbReference type="SUPFAM" id="SSF51366">
    <property type="entry name" value="Ribulose-phoshate binding barrel"/>
    <property type="match status" value="1"/>
</dbReference>
<dbReference type="AlphaFoldDB" id="A0A9D2M0V0"/>
<dbReference type="PROSITE" id="PS01276">
    <property type="entry name" value="PEPTIDASE_U32"/>
    <property type="match status" value="1"/>
</dbReference>
<evidence type="ECO:0000313" key="4">
    <source>
        <dbReference type="EMBL" id="HJB38504.1"/>
    </source>
</evidence>
<dbReference type="InterPro" id="IPR051454">
    <property type="entry name" value="RNA/ubiquinone_mod_enzymes"/>
</dbReference>
<gene>
    <name evidence="4" type="ORF">H9942_10650</name>
</gene>
<evidence type="ECO:0000256" key="3">
    <source>
        <dbReference type="ARBA" id="ARBA00038374"/>
    </source>
</evidence>
<name>A0A9D2M0V0_9FIRM</name>
<reference evidence="4" key="1">
    <citation type="journal article" date="2021" name="PeerJ">
        <title>Extensive microbial diversity within the chicken gut microbiome revealed by metagenomics and culture.</title>
        <authorList>
            <person name="Gilroy R."/>
            <person name="Ravi A."/>
            <person name="Getino M."/>
            <person name="Pursley I."/>
            <person name="Horton D.L."/>
            <person name="Alikhan N.F."/>
            <person name="Baker D."/>
            <person name="Gharbi K."/>
            <person name="Hall N."/>
            <person name="Watson M."/>
            <person name="Adriaenssens E.M."/>
            <person name="Foster-Nyarko E."/>
            <person name="Jarju S."/>
            <person name="Secka A."/>
            <person name="Antonio M."/>
            <person name="Oren A."/>
            <person name="Chaudhuri R.R."/>
            <person name="La Ragione R."/>
            <person name="Hildebrand F."/>
            <person name="Pallen M.J."/>
        </authorList>
    </citation>
    <scope>NUCLEOTIDE SEQUENCE</scope>
    <source>
        <strain evidence="4">ChiBcolR8-3208</strain>
    </source>
</reference>
<accession>A0A9D2M0V0</accession>
<dbReference type="Pfam" id="PF01136">
    <property type="entry name" value="Peptidase_U32"/>
    <property type="match status" value="1"/>
</dbReference>
<evidence type="ECO:0000313" key="5">
    <source>
        <dbReference type="Proteomes" id="UP000824214"/>
    </source>
</evidence>